<dbReference type="RefSeq" id="WP_054654190.1">
    <property type="nucleotide sequence ID" value="NZ_BBFL01000002.1"/>
</dbReference>
<name>A0A1Z5IGK0_9LACO</name>
<dbReference type="UniPathway" id="UPA00050">
    <property type="reaction ID" value="UER00064"/>
</dbReference>
<dbReference type="PRINTS" id="PR00958">
    <property type="entry name" value="HOMSERKINASE"/>
</dbReference>
<evidence type="ECO:0000256" key="12">
    <source>
        <dbReference type="ARBA" id="ARBA00049954"/>
    </source>
</evidence>
<keyword evidence="9 13" id="KW-0418">Kinase</keyword>
<dbReference type="AlphaFoldDB" id="A0A1Z5IGK0"/>
<evidence type="ECO:0000256" key="6">
    <source>
        <dbReference type="ARBA" id="ARBA00022679"/>
    </source>
</evidence>
<dbReference type="PROSITE" id="PS00627">
    <property type="entry name" value="GHMP_KINASES_ATP"/>
    <property type="match status" value="1"/>
</dbReference>
<dbReference type="GO" id="GO:0005524">
    <property type="term" value="F:ATP binding"/>
    <property type="evidence" value="ECO:0007669"/>
    <property type="project" value="UniProtKB-UniRule"/>
</dbReference>
<dbReference type="InterPro" id="IPR014721">
    <property type="entry name" value="Ribsml_uS5_D2-typ_fold_subgr"/>
</dbReference>
<dbReference type="Pfam" id="PF00288">
    <property type="entry name" value="GHMP_kinases_N"/>
    <property type="match status" value="1"/>
</dbReference>
<keyword evidence="6 13" id="KW-0808">Transferase</keyword>
<evidence type="ECO:0000259" key="14">
    <source>
        <dbReference type="Pfam" id="PF00288"/>
    </source>
</evidence>
<comment type="similarity">
    <text evidence="2 13">Belongs to the GHMP kinase family. Homoserine kinase subfamily.</text>
</comment>
<evidence type="ECO:0000256" key="5">
    <source>
        <dbReference type="ARBA" id="ARBA00022605"/>
    </source>
</evidence>
<dbReference type="InterPro" id="IPR020568">
    <property type="entry name" value="Ribosomal_Su5_D2-typ_SF"/>
</dbReference>
<keyword evidence="17" id="KW-1185">Reference proteome</keyword>
<evidence type="ECO:0000313" key="17">
    <source>
        <dbReference type="Proteomes" id="UP000198402"/>
    </source>
</evidence>
<protein>
    <recommendedName>
        <fullName evidence="4 13">Homoserine kinase</fullName>
        <shortName evidence="13">HK</shortName>
        <shortName evidence="13">HSK</shortName>
        <ecNumber evidence="3 13">2.7.1.39</ecNumber>
    </recommendedName>
</protein>
<dbReference type="EC" id="2.7.1.39" evidence="3 13"/>
<accession>A0A1Z5IGK0</accession>
<dbReference type="GO" id="GO:0004413">
    <property type="term" value="F:homoserine kinase activity"/>
    <property type="evidence" value="ECO:0007669"/>
    <property type="project" value="UniProtKB-UniRule"/>
</dbReference>
<keyword evidence="10 13" id="KW-0067">ATP-binding</keyword>
<feature type="binding site" evidence="13">
    <location>
        <begin position="82"/>
        <end position="92"/>
    </location>
    <ligand>
        <name>ATP</name>
        <dbReference type="ChEBI" id="CHEBI:30616"/>
    </ligand>
</feature>
<dbReference type="OrthoDB" id="9769912at2"/>
<dbReference type="NCBIfam" id="TIGR00191">
    <property type="entry name" value="thrB"/>
    <property type="match status" value="1"/>
</dbReference>
<dbReference type="EMBL" id="BCMG01000004">
    <property type="protein sequence ID" value="GAX00873.1"/>
    <property type="molecule type" value="Genomic_DNA"/>
</dbReference>
<dbReference type="PANTHER" id="PTHR20861:SF1">
    <property type="entry name" value="HOMOSERINE KINASE"/>
    <property type="match status" value="1"/>
</dbReference>
<comment type="caution">
    <text evidence="16">The sequence shown here is derived from an EMBL/GenBank/DDBJ whole genome shotgun (WGS) entry which is preliminary data.</text>
</comment>
<dbReference type="InterPro" id="IPR000870">
    <property type="entry name" value="Homoserine_kinase"/>
</dbReference>
<dbReference type="Proteomes" id="UP000198402">
    <property type="component" value="Unassembled WGS sequence"/>
</dbReference>
<dbReference type="PIRSF" id="PIRSF000676">
    <property type="entry name" value="Homoser_kin"/>
    <property type="match status" value="1"/>
</dbReference>
<dbReference type="Gene3D" id="3.30.230.10">
    <property type="match status" value="1"/>
</dbReference>
<evidence type="ECO:0000256" key="11">
    <source>
        <dbReference type="ARBA" id="ARBA00049375"/>
    </source>
</evidence>
<dbReference type="GO" id="GO:0009088">
    <property type="term" value="P:threonine biosynthetic process"/>
    <property type="evidence" value="ECO:0007669"/>
    <property type="project" value="UniProtKB-UniRule"/>
</dbReference>
<dbReference type="HAMAP" id="MF_00384">
    <property type="entry name" value="Homoser_kinase"/>
    <property type="match status" value="1"/>
</dbReference>
<feature type="domain" description="GHMP kinase N-terminal" evidence="14">
    <location>
        <begin position="57"/>
        <end position="134"/>
    </location>
</feature>
<dbReference type="Gene3D" id="3.30.70.890">
    <property type="entry name" value="GHMP kinase, C-terminal domain"/>
    <property type="match status" value="1"/>
</dbReference>
<keyword evidence="8 13" id="KW-0547">Nucleotide-binding</keyword>
<dbReference type="STRING" id="1302250.GCA_001313225_00849"/>
<dbReference type="SUPFAM" id="SSF55060">
    <property type="entry name" value="GHMP Kinase, C-terminal domain"/>
    <property type="match status" value="1"/>
</dbReference>
<evidence type="ECO:0000256" key="8">
    <source>
        <dbReference type="ARBA" id="ARBA00022741"/>
    </source>
</evidence>
<evidence type="ECO:0000256" key="9">
    <source>
        <dbReference type="ARBA" id="ARBA00022777"/>
    </source>
</evidence>
<evidence type="ECO:0000256" key="3">
    <source>
        <dbReference type="ARBA" id="ARBA00012078"/>
    </source>
</evidence>
<dbReference type="GO" id="GO:0005737">
    <property type="term" value="C:cytoplasm"/>
    <property type="evidence" value="ECO:0007669"/>
    <property type="project" value="UniProtKB-SubCell"/>
</dbReference>
<dbReference type="PANTHER" id="PTHR20861">
    <property type="entry name" value="HOMOSERINE/4-DIPHOSPHOCYTIDYL-2-C-METHYL-D-ERYTHRITOL KINASE"/>
    <property type="match status" value="1"/>
</dbReference>
<comment type="pathway">
    <text evidence="1 13">Amino-acid biosynthesis; L-threonine biosynthesis; L-threonine from L-aspartate: step 4/5.</text>
</comment>
<proteinExistence type="inferred from homology"/>
<comment type="function">
    <text evidence="12 13">Catalyzes the ATP-dependent phosphorylation of L-homoserine to L-homoserine phosphate.</text>
</comment>
<dbReference type="InterPro" id="IPR006204">
    <property type="entry name" value="GHMP_kinase_N_dom"/>
</dbReference>
<organism evidence="16 17">
    <name type="scientific">Secundilactobacillus silagei JCM 19001</name>
    <dbReference type="NCBI Taxonomy" id="1302250"/>
    <lineage>
        <taxon>Bacteria</taxon>
        <taxon>Bacillati</taxon>
        <taxon>Bacillota</taxon>
        <taxon>Bacilli</taxon>
        <taxon>Lactobacillales</taxon>
        <taxon>Lactobacillaceae</taxon>
        <taxon>Secundilactobacillus</taxon>
    </lineage>
</organism>
<dbReference type="SUPFAM" id="SSF54211">
    <property type="entry name" value="Ribosomal protein S5 domain 2-like"/>
    <property type="match status" value="1"/>
</dbReference>
<comment type="subcellular location">
    <subcellularLocation>
        <location evidence="13">Cytoplasm</location>
    </subcellularLocation>
</comment>
<feature type="domain" description="GHMP kinase C-terminal" evidence="15">
    <location>
        <begin position="196"/>
        <end position="262"/>
    </location>
</feature>
<gene>
    <name evidence="13 16" type="primary">thrB</name>
    <name evidence="16" type="ORF">IWT126_00892</name>
</gene>
<keyword evidence="13" id="KW-0963">Cytoplasm</keyword>
<dbReference type="Pfam" id="PF08544">
    <property type="entry name" value="GHMP_kinases_C"/>
    <property type="match status" value="1"/>
</dbReference>
<evidence type="ECO:0000256" key="1">
    <source>
        <dbReference type="ARBA" id="ARBA00005015"/>
    </source>
</evidence>
<evidence type="ECO:0000256" key="13">
    <source>
        <dbReference type="HAMAP-Rule" id="MF_00384"/>
    </source>
</evidence>
<evidence type="ECO:0000256" key="7">
    <source>
        <dbReference type="ARBA" id="ARBA00022697"/>
    </source>
</evidence>
<keyword evidence="7 13" id="KW-0791">Threonine biosynthesis</keyword>
<dbReference type="InterPro" id="IPR013750">
    <property type="entry name" value="GHMP_kinase_C_dom"/>
</dbReference>
<dbReference type="InterPro" id="IPR036554">
    <property type="entry name" value="GHMP_kinase_C_sf"/>
</dbReference>
<evidence type="ECO:0000313" key="16">
    <source>
        <dbReference type="EMBL" id="GAX00873.1"/>
    </source>
</evidence>
<evidence type="ECO:0000256" key="10">
    <source>
        <dbReference type="ARBA" id="ARBA00022840"/>
    </source>
</evidence>
<evidence type="ECO:0000259" key="15">
    <source>
        <dbReference type="Pfam" id="PF08544"/>
    </source>
</evidence>
<sequence>MGKIVIRVPATSANLGPGFDSIGVALHLYLTVIVEEETERWRVNHALGPDVPTDDQNLIVQAALTVNPQLKPHQLTVMSDIPVARGLGSSSTAIIAGVKIANELGEMDLSLADQVTLAAKIEGHPDNVAPALLGDVVIANFDGEKATTVKLAMPDDIKLLGFIKNQPLLTADSRKVLPDQLPRQQAVRGSSVANVMVAALATKNWQLASHLMEQDQFHETARTKLVPELPKIREVAHQFGIYGTYLSGAGPTIGTFGTEPQLIVLRQKLTDMGMIGSLRIFAIDRQGATVNAE</sequence>
<comment type="catalytic activity">
    <reaction evidence="11 13">
        <text>L-homoserine + ATP = O-phospho-L-homoserine + ADP + H(+)</text>
        <dbReference type="Rhea" id="RHEA:13985"/>
        <dbReference type="ChEBI" id="CHEBI:15378"/>
        <dbReference type="ChEBI" id="CHEBI:30616"/>
        <dbReference type="ChEBI" id="CHEBI:57476"/>
        <dbReference type="ChEBI" id="CHEBI:57590"/>
        <dbReference type="ChEBI" id="CHEBI:456216"/>
        <dbReference type="EC" id="2.7.1.39"/>
    </reaction>
</comment>
<reference evidence="16 17" key="1">
    <citation type="submission" date="2015-11" db="EMBL/GenBank/DDBJ databases">
        <title>Draft genome sequences of new species of the genus Lactobacillus isolated from orchardgrass silage.</title>
        <authorList>
            <person name="Tohno M."/>
            <person name="Tanizawa Y."/>
            <person name="Arita M."/>
        </authorList>
    </citation>
    <scope>NUCLEOTIDE SEQUENCE [LARGE SCALE GENOMIC DNA]</scope>
    <source>
        <strain evidence="16 17">IWT126</strain>
    </source>
</reference>
<evidence type="ECO:0000256" key="4">
    <source>
        <dbReference type="ARBA" id="ARBA00017858"/>
    </source>
</evidence>
<evidence type="ECO:0000256" key="2">
    <source>
        <dbReference type="ARBA" id="ARBA00007370"/>
    </source>
</evidence>
<dbReference type="InterPro" id="IPR006203">
    <property type="entry name" value="GHMP_knse_ATP-bd_CS"/>
</dbReference>
<keyword evidence="5 13" id="KW-0028">Amino-acid biosynthesis</keyword>